<name>A0A2G9YY80_9BACT</name>
<evidence type="ECO:0000313" key="3">
    <source>
        <dbReference type="Proteomes" id="UP000230273"/>
    </source>
</evidence>
<dbReference type="Proteomes" id="UP000230273">
    <property type="component" value="Unassembled WGS sequence"/>
</dbReference>
<feature type="transmembrane region" description="Helical" evidence="1">
    <location>
        <begin position="20"/>
        <end position="39"/>
    </location>
</feature>
<keyword evidence="1" id="KW-0472">Membrane</keyword>
<protein>
    <recommendedName>
        <fullName evidence="4">LVIVD repeat protein</fullName>
    </recommendedName>
</protein>
<organism evidence="2 3">
    <name type="scientific">Candidatus Nealsonbacteria bacterium CG23_combo_of_CG06-09_8_20_14_all_38_19</name>
    <dbReference type="NCBI Taxonomy" id="1974721"/>
    <lineage>
        <taxon>Bacteria</taxon>
        <taxon>Candidatus Nealsoniibacteriota</taxon>
    </lineage>
</organism>
<gene>
    <name evidence="2" type="ORF">COX36_03450</name>
</gene>
<evidence type="ECO:0008006" key="4">
    <source>
        <dbReference type="Google" id="ProtNLM"/>
    </source>
</evidence>
<keyword evidence="1" id="KW-0812">Transmembrane</keyword>
<evidence type="ECO:0000256" key="1">
    <source>
        <dbReference type="SAM" id="Phobius"/>
    </source>
</evidence>
<reference evidence="2 3" key="1">
    <citation type="submission" date="2017-09" db="EMBL/GenBank/DDBJ databases">
        <title>Depth-based differentiation of microbial function through sediment-hosted aquifers and enrichment of novel symbionts in the deep terrestrial subsurface.</title>
        <authorList>
            <person name="Probst A.J."/>
            <person name="Ladd B."/>
            <person name="Jarett J.K."/>
            <person name="Geller-Mcgrath D.E."/>
            <person name="Sieber C.M."/>
            <person name="Emerson J.B."/>
            <person name="Anantharaman K."/>
            <person name="Thomas B.C."/>
            <person name="Malmstrom R."/>
            <person name="Stieglmeier M."/>
            <person name="Klingl A."/>
            <person name="Woyke T."/>
            <person name="Ryan C.M."/>
            <person name="Banfield J.F."/>
        </authorList>
    </citation>
    <scope>NUCLEOTIDE SEQUENCE [LARGE SCALE GENOMIC DNA]</scope>
    <source>
        <strain evidence="2">CG23_combo_of_CG06-09_8_20_14_all_38_19</strain>
    </source>
</reference>
<dbReference type="AlphaFoldDB" id="A0A2G9YY80"/>
<comment type="caution">
    <text evidence="2">The sequence shown here is derived from an EMBL/GenBank/DDBJ whole genome shotgun (WGS) entry which is preliminary data.</text>
</comment>
<keyword evidence="1" id="KW-1133">Transmembrane helix</keyword>
<dbReference type="Pfam" id="PF08309">
    <property type="entry name" value="LVIVD"/>
    <property type="match status" value="3"/>
</dbReference>
<evidence type="ECO:0000313" key="2">
    <source>
        <dbReference type="EMBL" id="PIP23401.1"/>
    </source>
</evidence>
<accession>A0A2G9YY80</accession>
<dbReference type="InterPro" id="IPR013211">
    <property type="entry name" value="LVIVD"/>
</dbReference>
<sequence length="373" mass="42096">MEQTNTPNVTTKNKTNWKYLFVVIFVALFSGVAILYYVYLKDILQPVPSPTPISTPKQKEISLSLVKEYDTNLRLAGLYSKLVSFKNHIYFIYLGEFGLELAVFDLSDVFNPQKINSGNELSIPNKEIAAMYFKDNYLYLSGSEAVDEIWMGAYDLLDPSKPTFAWFVKDELIEQIAVSDKYAFLLGSKFMTYDISDPEKPILLSSLETSNIGTDAMCISGNYVYLGGMFKGISVMDVSNKEKPVLVGKDEGATEDLFCVGNIIYQMSSSSLKSSKDRFIVLDATDPIDIKLLKYFGKEELQDFYQIGNNLFITYEGGVLIFDISNPADPILMKDITGDFGLISGQEKYFYSLISDPSNPRNSILKIYEIKYE</sequence>
<proteinExistence type="predicted"/>
<dbReference type="EMBL" id="PCRP01000057">
    <property type="protein sequence ID" value="PIP23401.1"/>
    <property type="molecule type" value="Genomic_DNA"/>
</dbReference>